<dbReference type="AlphaFoldDB" id="A0A2I0AJ66"/>
<keyword evidence="2" id="KW-1185">Reference proteome</keyword>
<dbReference type="OrthoDB" id="7763451at2759"/>
<gene>
    <name evidence="1" type="ORF">AXF42_Ash006805</name>
</gene>
<proteinExistence type="predicted"/>
<evidence type="ECO:0000313" key="1">
    <source>
        <dbReference type="EMBL" id="PKA55603.1"/>
    </source>
</evidence>
<dbReference type="PANTHER" id="PTHR32343">
    <property type="entry name" value="SERINE/ARGININE-RICH SPLICING FACTOR"/>
    <property type="match status" value="1"/>
</dbReference>
<evidence type="ECO:0008006" key="3">
    <source>
        <dbReference type="Google" id="ProtNLM"/>
    </source>
</evidence>
<dbReference type="EMBL" id="KZ451979">
    <property type="protein sequence ID" value="PKA55603.1"/>
    <property type="molecule type" value="Genomic_DNA"/>
</dbReference>
<evidence type="ECO:0000313" key="2">
    <source>
        <dbReference type="Proteomes" id="UP000236161"/>
    </source>
</evidence>
<dbReference type="Proteomes" id="UP000236161">
    <property type="component" value="Unassembled WGS sequence"/>
</dbReference>
<name>A0A2I0AJ66_9ASPA</name>
<accession>A0A2I0AJ66</accession>
<protein>
    <recommendedName>
        <fullName evidence="3">Binding partner of ACD11 1</fullName>
    </recommendedName>
</protein>
<dbReference type="STRING" id="1088818.A0A2I0AJ66"/>
<dbReference type="PANTHER" id="PTHR32343:SF29">
    <property type="entry name" value="RNA-BINDING (RRM_RBD_RNP MOTIFS) FAMILY PROTEIN"/>
    <property type="match status" value="1"/>
</dbReference>
<reference evidence="1 2" key="1">
    <citation type="journal article" date="2017" name="Nature">
        <title>The Apostasia genome and the evolution of orchids.</title>
        <authorList>
            <person name="Zhang G.Q."/>
            <person name="Liu K.W."/>
            <person name="Li Z."/>
            <person name="Lohaus R."/>
            <person name="Hsiao Y.Y."/>
            <person name="Niu S.C."/>
            <person name="Wang J.Y."/>
            <person name="Lin Y.C."/>
            <person name="Xu Q."/>
            <person name="Chen L.J."/>
            <person name="Yoshida K."/>
            <person name="Fujiwara S."/>
            <person name="Wang Z.W."/>
            <person name="Zhang Y.Q."/>
            <person name="Mitsuda N."/>
            <person name="Wang M."/>
            <person name="Liu G.H."/>
            <person name="Pecoraro L."/>
            <person name="Huang H.X."/>
            <person name="Xiao X.J."/>
            <person name="Lin M."/>
            <person name="Wu X.Y."/>
            <person name="Wu W.L."/>
            <person name="Chen Y.Y."/>
            <person name="Chang S.B."/>
            <person name="Sakamoto S."/>
            <person name="Ohme-Takagi M."/>
            <person name="Yagi M."/>
            <person name="Zeng S.J."/>
            <person name="Shen C.Y."/>
            <person name="Yeh C.M."/>
            <person name="Luo Y.B."/>
            <person name="Tsai W.C."/>
            <person name="Van de Peer Y."/>
            <person name="Liu Z.J."/>
        </authorList>
    </citation>
    <scope>NUCLEOTIDE SEQUENCE [LARGE SCALE GENOMIC DNA]</scope>
    <source>
        <strain evidence="2">cv. Shenzhen</strain>
        <tissue evidence="1">Stem</tissue>
    </source>
</reference>
<organism evidence="1 2">
    <name type="scientific">Apostasia shenzhenica</name>
    <dbReference type="NCBI Taxonomy" id="1088818"/>
    <lineage>
        <taxon>Eukaryota</taxon>
        <taxon>Viridiplantae</taxon>
        <taxon>Streptophyta</taxon>
        <taxon>Embryophyta</taxon>
        <taxon>Tracheophyta</taxon>
        <taxon>Spermatophyta</taxon>
        <taxon>Magnoliopsida</taxon>
        <taxon>Liliopsida</taxon>
        <taxon>Asparagales</taxon>
        <taxon>Orchidaceae</taxon>
        <taxon>Apostasioideae</taxon>
        <taxon>Apostasia</taxon>
    </lineage>
</organism>
<sequence length="334" mass="36682">MAENAYCFLDGASGADLGLDGAVGFTMTVFLTNPMLFFASESDGSQVAYVTFKDTQGADTAVLLSVRLFSPLHVFYGRFHIWDSLFEDLVQMQGATIGDRSVIVTHAENYLLPPEACRPTSATLEASTVRRAEDIVSSMLAKGYVLGKDALNSAKAFDERHQLTSNASATVVSIDRRYGLSEKVIMGTAIMNEKLYDVDKRFQVSEMTKSAIAAAEQKVSTVSSTIMSNPYVITGASWISNAFNRVAKAAEDVNVMTREKVVKSEEEKKEIIYRDRKVMVSDFAQFQLDDSFGEPATVPVATSDEHKFSYHDYFVLSLPNAVILSVVYDPTIAV</sequence>